<protein>
    <recommendedName>
        <fullName evidence="12">BED-type domain-containing protein</fullName>
    </recommendedName>
</protein>
<dbReference type="InterPro" id="IPR052035">
    <property type="entry name" value="ZnF_BED_domain_contain"/>
</dbReference>
<dbReference type="Gene3D" id="1.10.10.1070">
    <property type="entry name" value="Zinc finger, BED domain-containing"/>
    <property type="match status" value="1"/>
</dbReference>
<keyword evidence="6" id="KW-0238">DNA-binding</keyword>
<gene>
    <name evidence="13" type="primary">106084620</name>
</gene>
<dbReference type="InterPro" id="IPR018473">
    <property type="entry name" value="Hermes_transposase_DNA-db"/>
</dbReference>
<feature type="domain" description="BED-type" evidence="12">
    <location>
        <begin position="703"/>
        <end position="764"/>
    </location>
</feature>
<dbReference type="Proteomes" id="UP000095300">
    <property type="component" value="Unassembled WGS sequence"/>
</dbReference>
<evidence type="ECO:0000256" key="10">
    <source>
        <dbReference type="SAM" id="Coils"/>
    </source>
</evidence>
<dbReference type="EnsemblMetazoa" id="SCAU011276-RA">
    <property type="protein sequence ID" value="SCAU011276-PA"/>
    <property type="gene ID" value="SCAU011276"/>
</dbReference>
<dbReference type="SUPFAM" id="SSF53098">
    <property type="entry name" value="Ribonuclease H-like"/>
    <property type="match status" value="1"/>
</dbReference>
<keyword evidence="3 9" id="KW-0863">Zinc-finger</keyword>
<dbReference type="Pfam" id="PF05699">
    <property type="entry name" value="Dimer_Tnp_hAT"/>
    <property type="match status" value="1"/>
</dbReference>
<proteinExistence type="predicted"/>
<keyword evidence="10" id="KW-0175">Coiled coil</keyword>
<keyword evidence="4" id="KW-0862">Zinc</keyword>
<keyword evidence="14" id="KW-1185">Reference proteome</keyword>
<dbReference type="PANTHER" id="PTHR46481:SF10">
    <property type="entry name" value="ZINC FINGER BED DOMAIN-CONTAINING PROTEIN 39"/>
    <property type="match status" value="1"/>
</dbReference>
<evidence type="ECO:0000256" key="1">
    <source>
        <dbReference type="ARBA" id="ARBA00004123"/>
    </source>
</evidence>
<evidence type="ECO:0000259" key="12">
    <source>
        <dbReference type="PROSITE" id="PS50808"/>
    </source>
</evidence>
<dbReference type="InterPro" id="IPR036236">
    <property type="entry name" value="Znf_C2H2_sf"/>
</dbReference>
<evidence type="ECO:0000256" key="5">
    <source>
        <dbReference type="ARBA" id="ARBA00023015"/>
    </source>
</evidence>
<sequence length="1244" mass="143935">MEMDYREEVGDKIKAGVYSLTKPKSGKSLAWKVFSIILKENGRILDGLAYCNMCKNLFKYNGHCTSNLRRHPCFEASYPPKISEENEVLSDSELISQNEEITIKHQLESKIRNGEYKLVNKSNSRSQLWSVFSWFCDGTGTLVKEWVYCRHCKQVKRSYKSVTTHLLRHKCFIKWKREQPAKNSTEEDSDEDKVNEMASGGEDSNANNSMQKFNSGMDSKMEIDERLPSNANHQQDMKEKIKIAFNIRKGTYKLKPLNRKSLIWKTFALIQKPDGSQVEGFVCCHKCGRILKSNGITTGNLNRHKCYIDTKKLPKSSTLQASRPALNMTMADSDNDSQHLSAFEDEEEDNYTFEMSMIQQNVEQQLKSGAYTLKANTDCLDNQLWSRFAFIVMDNGAVLRGMVCCRLCQLVLKYNFKTKDEFHLKKHKCCASSQNRLSKNPNNEDLSYCNELQQEVAITNAAQEEEQENIEYQVRAIKEEIIEDSCVVEEETMLNSYCIKEEIDIYPNQYPDPSSDHDAFDNQPLPSEIGDCYELTACLVEENLKKGIFKVVLNALNNRSATSKIFEAIQNAEGNLIPWLRCRQCKKVMKKNAKSTSNLCRHPCYVATKADKNKDDNEEDLQMDGSLQEAKKSKIEAASEQIAQNKLNIKEESQEDVDMEETIDEQWPIEDSQKETSLQNDCLPQEVEEKLKNGSYQLVNKPNGRSAIWHTFSAIKDELGNIIQWVQCRKCKQFLRTIFSTTSNLVRHMCFKQAKENQEIKRKFQPCINFIIEDCCPTSIVEGMGFRKFIEHCLQNGAQQIDNDVEVQDFIPSLQTMAEILEKMANEKRQQVNEIILDKEQNAAISLDIHFDGYMQKHVLCARLHFATKFRLYDITLGVKLLEWPEIYENELQELLKKYDLVDHMEDMVFVSPSDEYFDKALVNCHRLESASHLFSKVLQEAFRETQEMLPINELSQKLLRNITCPDVENTYDKFKVLSLNWPKIKQHIETTSSPSSSSNEPTLQIFAGLLELFKNFDFIFKSLEETRTPSLCFVIPSINRLKAICQALPHDLKEIAALKNCIMQKIDKIWLNTISIWHKAAFFLYPPGRREQHKHFEEIKEFCMEQIKSYPVETQLDKEDVPLIKIENLETKNMSENLAERSEINFFFPNLQLKTVTPQLNIKKEISRYHAESFQFEEKFDVCLWWQNNCHDYPLLSWLALRILSIPASASCAKHILNKNPNFLTSLDADNIIFLNSIKCNGL</sequence>
<organism evidence="13 14">
    <name type="scientific">Stomoxys calcitrans</name>
    <name type="common">Stable fly</name>
    <name type="synonym">Conops calcitrans</name>
    <dbReference type="NCBI Taxonomy" id="35570"/>
    <lineage>
        <taxon>Eukaryota</taxon>
        <taxon>Metazoa</taxon>
        <taxon>Ecdysozoa</taxon>
        <taxon>Arthropoda</taxon>
        <taxon>Hexapoda</taxon>
        <taxon>Insecta</taxon>
        <taxon>Pterygota</taxon>
        <taxon>Neoptera</taxon>
        <taxon>Endopterygota</taxon>
        <taxon>Diptera</taxon>
        <taxon>Brachycera</taxon>
        <taxon>Muscomorpha</taxon>
        <taxon>Muscoidea</taxon>
        <taxon>Muscidae</taxon>
        <taxon>Stomoxys</taxon>
    </lineage>
</organism>
<reference evidence="13" key="1">
    <citation type="submission" date="2020-05" db="UniProtKB">
        <authorList>
            <consortium name="EnsemblMetazoa"/>
        </authorList>
    </citation>
    <scope>IDENTIFICATION</scope>
    <source>
        <strain evidence="13">USDA</strain>
    </source>
</reference>
<dbReference type="KEGG" id="scac:106084620"/>
<feature type="region of interest" description="Disordered" evidence="11">
    <location>
        <begin position="182"/>
        <end position="210"/>
    </location>
</feature>
<dbReference type="GO" id="GO:0009791">
    <property type="term" value="P:post-embryonic development"/>
    <property type="evidence" value="ECO:0007669"/>
    <property type="project" value="UniProtKB-ARBA"/>
</dbReference>
<dbReference type="Pfam" id="PF10683">
    <property type="entry name" value="DBD_Tnp_Hermes"/>
    <property type="match status" value="1"/>
</dbReference>
<evidence type="ECO:0000256" key="11">
    <source>
        <dbReference type="SAM" id="MobiDB-lite"/>
    </source>
</evidence>
<evidence type="ECO:0000256" key="7">
    <source>
        <dbReference type="ARBA" id="ARBA00023163"/>
    </source>
</evidence>
<dbReference type="GO" id="GO:0005634">
    <property type="term" value="C:nucleus"/>
    <property type="evidence" value="ECO:0007669"/>
    <property type="project" value="UniProtKB-SubCell"/>
</dbReference>
<evidence type="ECO:0000313" key="13">
    <source>
        <dbReference type="EnsemblMetazoa" id="SCAU011276-PA"/>
    </source>
</evidence>
<dbReference type="InterPro" id="IPR008906">
    <property type="entry name" value="HATC_C_dom"/>
</dbReference>
<evidence type="ECO:0000256" key="4">
    <source>
        <dbReference type="ARBA" id="ARBA00022833"/>
    </source>
</evidence>
<feature type="domain" description="BED-type" evidence="12">
    <location>
        <begin position="258"/>
        <end position="304"/>
    </location>
</feature>
<feature type="coiled-coil region" evidence="10">
    <location>
        <begin position="449"/>
        <end position="480"/>
    </location>
</feature>
<dbReference type="VEuPathDB" id="VectorBase:SCAU011276"/>
<dbReference type="GO" id="GO:0046983">
    <property type="term" value="F:protein dimerization activity"/>
    <property type="evidence" value="ECO:0007669"/>
    <property type="project" value="InterPro"/>
</dbReference>
<dbReference type="InterPro" id="IPR012337">
    <property type="entry name" value="RNaseH-like_sf"/>
</dbReference>
<evidence type="ECO:0000256" key="6">
    <source>
        <dbReference type="ARBA" id="ARBA00023125"/>
    </source>
</evidence>
<dbReference type="GO" id="GO:0008270">
    <property type="term" value="F:zinc ion binding"/>
    <property type="evidence" value="ECO:0007669"/>
    <property type="project" value="UniProtKB-KW"/>
</dbReference>
<dbReference type="SUPFAM" id="SSF140996">
    <property type="entry name" value="Hermes dimerisation domain"/>
    <property type="match status" value="1"/>
</dbReference>
<evidence type="ECO:0000256" key="2">
    <source>
        <dbReference type="ARBA" id="ARBA00022723"/>
    </source>
</evidence>
<keyword evidence="2" id="KW-0479">Metal-binding</keyword>
<keyword evidence="8" id="KW-0539">Nucleus</keyword>
<dbReference type="PROSITE" id="PS50808">
    <property type="entry name" value="ZF_BED"/>
    <property type="match status" value="2"/>
</dbReference>
<accession>A0A1I8PUM7</accession>
<dbReference type="InterPro" id="IPR003656">
    <property type="entry name" value="Znf_BED"/>
</dbReference>
<evidence type="ECO:0000256" key="8">
    <source>
        <dbReference type="ARBA" id="ARBA00023242"/>
    </source>
</evidence>
<keyword evidence="7" id="KW-0804">Transcription</keyword>
<name>A0A1I8PUM7_STOCA</name>
<dbReference type="PANTHER" id="PTHR46481">
    <property type="entry name" value="ZINC FINGER BED DOMAIN-CONTAINING PROTEIN 4"/>
    <property type="match status" value="1"/>
</dbReference>
<dbReference type="GO" id="GO:0003677">
    <property type="term" value="F:DNA binding"/>
    <property type="evidence" value="ECO:0007669"/>
    <property type="project" value="UniProtKB-KW"/>
</dbReference>
<dbReference type="OrthoDB" id="10051975at2759"/>
<dbReference type="SMART" id="SM00614">
    <property type="entry name" value="ZnF_BED"/>
    <property type="match status" value="5"/>
</dbReference>
<evidence type="ECO:0000313" key="14">
    <source>
        <dbReference type="Proteomes" id="UP000095300"/>
    </source>
</evidence>
<comment type="subcellular location">
    <subcellularLocation>
        <location evidence="1">Nucleus</location>
    </subcellularLocation>
</comment>
<dbReference type="SUPFAM" id="SSF57667">
    <property type="entry name" value="beta-beta-alpha zinc fingers"/>
    <property type="match status" value="1"/>
</dbReference>
<keyword evidence="5" id="KW-0805">Transcription regulation</keyword>
<evidence type="ECO:0000256" key="9">
    <source>
        <dbReference type="PROSITE-ProRule" id="PRU00027"/>
    </source>
</evidence>
<dbReference type="AlphaFoldDB" id="A0A1I8PUM7"/>
<evidence type="ECO:0000256" key="3">
    <source>
        <dbReference type="ARBA" id="ARBA00022771"/>
    </source>
</evidence>